<evidence type="ECO:0008006" key="3">
    <source>
        <dbReference type="Google" id="ProtNLM"/>
    </source>
</evidence>
<protein>
    <recommendedName>
        <fullName evidence="3">HNH endonuclease</fullName>
    </recommendedName>
</protein>
<name>A0A328YIF3_9FLAO</name>
<reference evidence="1 2" key="1">
    <citation type="submission" date="2018-06" db="EMBL/GenBank/DDBJ databases">
        <title>Genomic Encyclopedia of Archaeal and Bacterial Type Strains, Phase II (KMG-II): from individual species to whole genera.</title>
        <authorList>
            <person name="Goeker M."/>
        </authorList>
    </citation>
    <scope>NUCLEOTIDE SEQUENCE [LARGE SCALE GENOMIC DNA]</scope>
    <source>
        <strain evidence="1 2">DSM 25663</strain>
    </source>
</reference>
<gene>
    <name evidence="1" type="ORF">CLV55_103150</name>
</gene>
<comment type="caution">
    <text evidence="1">The sequence shown here is derived from an EMBL/GenBank/DDBJ whole genome shotgun (WGS) entry which is preliminary data.</text>
</comment>
<proteinExistence type="predicted"/>
<sequence>MQSGKDKKWQSTKVILPNNLKSYTMKNEKFEFSYVEKPKQKLKSNFNERKGKGLNGFIDFEDFYDWFVNQDKKCYYCGIEEHTVQQIVVQGLLTSNRFPLNGKIMQGRSRGIWLEVDRIHPKENYSRDNAVLCCYFCNNDKSDVFHGIEYKKFFQNRAGYLRDLIKK</sequence>
<accession>A0A328YIF3</accession>
<dbReference type="Gene3D" id="3.30.40.220">
    <property type="match status" value="1"/>
</dbReference>
<organism evidence="1 2">
    <name type="scientific">Flavobacterium aciduliphilum</name>
    <dbReference type="NCBI Taxonomy" id="1101402"/>
    <lineage>
        <taxon>Bacteria</taxon>
        <taxon>Pseudomonadati</taxon>
        <taxon>Bacteroidota</taxon>
        <taxon>Flavobacteriia</taxon>
        <taxon>Flavobacteriales</taxon>
        <taxon>Flavobacteriaceae</taxon>
        <taxon>Flavobacterium</taxon>
    </lineage>
</organism>
<evidence type="ECO:0000313" key="2">
    <source>
        <dbReference type="Proteomes" id="UP000248840"/>
    </source>
</evidence>
<dbReference type="AlphaFoldDB" id="A0A328YIF3"/>
<dbReference type="Proteomes" id="UP000248840">
    <property type="component" value="Unassembled WGS sequence"/>
</dbReference>
<keyword evidence="2" id="KW-1185">Reference proteome</keyword>
<evidence type="ECO:0000313" key="1">
    <source>
        <dbReference type="EMBL" id="RAR73831.1"/>
    </source>
</evidence>
<dbReference type="EMBL" id="QLSZ01000003">
    <property type="protein sequence ID" value="RAR73831.1"/>
    <property type="molecule type" value="Genomic_DNA"/>
</dbReference>